<keyword evidence="2" id="KW-1185">Reference proteome</keyword>
<dbReference type="RefSeq" id="WP_115980245.1">
    <property type="nucleotide sequence ID" value="NZ_JAVDQS010000013.1"/>
</dbReference>
<proteinExistence type="predicted"/>
<dbReference type="EMBL" id="JAVDQS010000013">
    <property type="protein sequence ID" value="MDR6406553.1"/>
    <property type="molecule type" value="Genomic_DNA"/>
</dbReference>
<dbReference type="InterPro" id="IPR035093">
    <property type="entry name" value="RelE/ParE_toxin_dom_sf"/>
</dbReference>
<comment type="caution">
    <text evidence="1">The sequence shown here is derived from an EMBL/GenBank/DDBJ whole genome shotgun (WGS) entry which is preliminary data.</text>
</comment>
<name>A0ABU1LIJ6_9FLAO</name>
<dbReference type="Gene3D" id="3.30.2310.20">
    <property type="entry name" value="RelE-like"/>
    <property type="match status" value="1"/>
</dbReference>
<reference evidence="1 2" key="1">
    <citation type="submission" date="2023-07" db="EMBL/GenBank/DDBJ databases">
        <title>Sorghum-associated microbial communities from plants grown in Nebraska, USA.</title>
        <authorList>
            <person name="Schachtman D."/>
        </authorList>
    </citation>
    <scope>NUCLEOTIDE SEQUENCE [LARGE SCALE GENOMIC DNA]</scope>
    <source>
        <strain evidence="1 2">DS1709</strain>
    </source>
</reference>
<dbReference type="Proteomes" id="UP001184853">
    <property type="component" value="Unassembled WGS sequence"/>
</dbReference>
<gene>
    <name evidence="1" type="ORF">J2781_003514</name>
</gene>
<protein>
    <submittedName>
        <fullName evidence="1">Plasmid stabilization system protein ParE</fullName>
    </submittedName>
</protein>
<accession>A0ABU1LIJ6</accession>
<evidence type="ECO:0000313" key="2">
    <source>
        <dbReference type="Proteomes" id="UP001184853"/>
    </source>
</evidence>
<evidence type="ECO:0000313" key="1">
    <source>
        <dbReference type="EMBL" id="MDR6406553.1"/>
    </source>
</evidence>
<organism evidence="1 2">
    <name type="scientific">Chryseobacterium geocarposphaerae</name>
    <dbReference type="NCBI Taxonomy" id="1416776"/>
    <lineage>
        <taxon>Bacteria</taxon>
        <taxon>Pseudomonadati</taxon>
        <taxon>Bacteroidota</taxon>
        <taxon>Flavobacteriia</taxon>
        <taxon>Flavobacteriales</taxon>
        <taxon>Weeksellaceae</taxon>
        <taxon>Chryseobacterium group</taxon>
        <taxon>Chryseobacterium</taxon>
    </lineage>
</organism>
<sequence length="107" mass="12724">MKILISETAKNSLKEIVDFLKANWTVKEIAVLKNDIKNFRQTIIDDIVKHPSLERFPNIKYTLIGKKQVKLIYEIKTDEIIIKLFWHCKQNPIKLKYLLNKEESIKK</sequence>